<dbReference type="GeneID" id="25476460"/>
<accession>U6N1D7</accession>
<dbReference type="RefSeq" id="XP_013437580.1">
    <property type="nucleotide sequence ID" value="XM_013582126.1"/>
</dbReference>
<keyword evidence="4" id="KW-0418">Kinase</keyword>
<dbReference type="OrthoDB" id="548217at2759"/>
<gene>
    <name evidence="4" type="ORF">ENH_00063220</name>
</gene>
<feature type="region of interest" description="Disordered" evidence="3">
    <location>
        <begin position="123"/>
        <end position="144"/>
    </location>
</feature>
<reference evidence="4" key="1">
    <citation type="submission" date="2013-10" db="EMBL/GenBank/DDBJ databases">
        <title>Genomic analysis of the causative agents of coccidiosis in chickens.</title>
        <authorList>
            <person name="Reid A.J."/>
            <person name="Blake D."/>
            <person name="Billington K."/>
            <person name="Browne H."/>
            <person name="Dunn M."/>
            <person name="Hung S."/>
            <person name="Kawahara F."/>
            <person name="Miranda-Saavedra D."/>
            <person name="Mourier T."/>
            <person name="Nagra H."/>
            <person name="Otto T.D."/>
            <person name="Rawlings N."/>
            <person name="Sanchez A."/>
            <person name="Sanders M."/>
            <person name="Subramaniam C."/>
            <person name="Tay Y."/>
            <person name="Dear P."/>
            <person name="Doerig C."/>
            <person name="Gruber A."/>
            <person name="Parkinson J."/>
            <person name="Shirley M."/>
            <person name="Wan K.L."/>
            <person name="Berriman M."/>
            <person name="Tomley F."/>
            <person name="Pain A."/>
        </authorList>
    </citation>
    <scope>NUCLEOTIDE SEQUENCE [LARGE SCALE GENOMIC DNA]</scope>
    <source>
        <strain evidence="4">Houghton</strain>
    </source>
</reference>
<organism evidence="4 5">
    <name type="scientific">Eimeria necatrix</name>
    <dbReference type="NCBI Taxonomy" id="51315"/>
    <lineage>
        <taxon>Eukaryota</taxon>
        <taxon>Sar</taxon>
        <taxon>Alveolata</taxon>
        <taxon>Apicomplexa</taxon>
        <taxon>Conoidasida</taxon>
        <taxon>Coccidia</taxon>
        <taxon>Eucoccidiorida</taxon>
        <taxon>Eimeriorina</taxon>
        <taxon>Eimeriidae</taxon>
        <taxon>Eimeria</taxon>
    </lineage>
</organism>
<proteinExistence type="predicted"/>
<dbReference type="Proteomes" id="UP000030754">
    <property type="component" value="Unassembled WGS sequence"/>
</dbReference>
<keyword evidence="5" id="KW-1185">Reference proteome</keyword>
<dbReference type="SUPFAM" id="SSF56112">
    <property type="entry name" value="Protein kinase-like (PK-like)"/>
    <property type="match status" value="1"/>
</dbReference>
<dbReference type="AlphaFoldDB" id="U6N1D7"/>
<dbReference type="InterPro" id="IPR050117">
    <property type="entry name" value="MAPK"/>
</dbReference>
<evidence type="ECO:0000313" key="4">
    <source>
        <dbReference type="EMBL" id="CDJ69113.1"/>
    </source>
</evidence>
<dbReference type="Gene3D" id="1.10.510.10">
    <property type="entry name" value="Transferase(Phosphotransferase) domain 1"/>
    <property type="match status" value="1"/>
</dbReference>
<protein>
    <submittedName>
        <fullName evidence="4">Kinase, CMGC CDKL, related</fullName>
    </submittedName>
</protein>
<keyword evidence="2" id="KW-0067">ATP-binding</keyword>
<evidence type="ECO:0000256" key="3">
    <source>
        <dbReference type="SAM" id="MobiDB-lite"/>
    </source>
</evidence>
<name>U6N1D7_9EIME</name>
<dbReference type="EMBL" id="HG725658">
    <property type="protein sequence ID" value="CDJ69113.1"/>
    <property type="molecule type" value="Genomic_DNA"/>
</dbReference>
<evidence type="ECO:0000256" key="1">
    <source>
        <dbReference type="ARBA" id="ARBA00022741"/>
    </source>
</evidence>
<dbReference type="GO" id="GO:0005524">
    <property type="term" value="F:ATP binding"/>
    <property type="evidence" value="ECO:0007669"/>
    <property type="project" value="UniProtKB-KW"/>
</dbReference>
<dbReference type="VEuPathDB" id="ToxoDB:ENH_00063220"/>
<sequence>MGELIDQQPLFPGDNDIDQLYKVQLVLGPITDQQLKALEASPRYAHVKFPPLPPPEGLHNRYAGRFDKVALDFLQRLLLLEPQQRMTAAEALQHPYISYLESAAPQQLLGSVHRKRKLKFVKTQSTKGPLQGPPKKVQQQQQQQQQQQVAAAAAAAASSSSSSKLLLF</sequence>
<reference evidence="4" key="2">
    <citation type="submission" date="2013-10" db="EMBL/GenBank/DDBJ databases">
        <authorList>
            <person name="Aslett M."/>
        </authorList>
    </citation>
    <scope>NUCLEOTIDE SEQUENCE [LARGE SCALE GENOMIC DNA]</scope>
    <source>
        <strain evidence="4">Houghton</strain>
    </source>
</reference>
<evidence type="ECO:0000313" key="5">
    <source>
        <dbReference type="Proteomes" id="UP000030754"/>
    </source>
</evidence>
<evidence type="ECO:0000256" key="2">
    <source>
        <dbReference type="ARBA" id="ARBA00022840"/>
    </source>
</evidence>
<dbReference type="InterPro" id="IPR011009">
    <property type="entry name" value="Kinase-like_dom_sf"/>
</dbReference>
<dbReference type="PANTHER" id="PTHR24055">
    <property type="entry name" value="MITOGEN-ACTIVATED PROTEIN KINASE"/>
    <property type="match status" value="1"/>
</dbReference>
<keyword evidence="4" id="KW-0808">Transferase</keyword>
<keyword evidence="1" id="KW-0547">Nucleotide-binding</keyword>
<dbReference type="GO" id="GO:0016301">
    <property type="term" value="F:kinase activity"/>
    <property type="evidence" value="ECO:0007669"/>
    <property type="project" value="UniProtKB-KW"/>
</dbReference>